<reference evidence="3 4" key="1">
    <citation type="journal article" date="2016" name="C (Basel)">
        <title>Selective Growth of and Electricity Production by Marine Exoelectrogenic Bacteria in Self-Aggregated Hydrogel of Microbially Reduced Graphene Oxide.</title>
        <authorList>
            <person name="Yoshida N."/>
            <person name="Goto Y."/>
            <person name="Miyata Y."/>
        </authorList>
    </citation>
    <scope>NUCLEOTIDE SEQUENCE [LARGE SCALE GENOMIC DNA]</scope>
    <source>
        <strain evidence="3 4">NIT-T3</strain>
    </source>
</reference>
<sequence>MSELSRKKWFSCCILFAAALALAVDARGAELRDPTRPPIPAAPERAPEPLRSKAPDWRLSSILVSPERRVAVISGQAVVEGDRIDGARVVAITPSAVLLQKGKREYTLNLTPDRLKEPSAQHQEGK</sequence>
<evidence type="ECO:0000313" key="4">
    <source>
        <dbReference type="Proteomes" id="UP001319827"/>
    </source>
</evidence>
<feature type="signal peptide" evidence="2">
    <location>
        <begin position="1"/>
        <end position="23"/>
    </location>
</feature>
<proteinExistence type="predicted"/>
<name>A0ABM8HZ78_9BACT</name>
<evidence type="ECO:0000313" key="3">
    <source>
        <dbReference type="EMBL" id="BCR06406.1"/>
    </source>
</evidence>
<dbReference type="RefSeq" id="WP_221249786.1">
    <property type="nucleotide sequence ID" value="NZ_AP024355.1"/>
</dbReference>
<dbReference type="EMBL" id="AP024355">
    <property type="protein sequence ID" value="BCR06406.1"/>
    <property type="molecule type" value="Genomic_DNA"/>
</dbReference>
<reference evidence="3 4" key="2">
    <citation type="journal article" date="2021" name="Int. J. Syst. Evol. Microbiol.">
        <title>Isolation and Polyphasic Characterization of Desulfuromonas versatilis sp. Nov., an Electrogenic Bacteria Capable of Versatile Metabolism Isolated from a Graphene Oxide-Reducing Enrichment Culture.</title>
        <authorList>
            <person name="Xie L."/>
            <person name="Yoshida N."/>
            <person name="Ishii S."/>
            <person name="Meng L."/>
        </authorList>
    </citation>
    <scope>NUCLEOTIDE SEQUENCE [LARGE SCALE GENOMIC DNA]</scope>
    <source>
        <strain evidence="3 4">NIT-T3</strain>
    </source>
</reference>
<evidence type="ECO:0008006" key="5">
    <source>
        <dbReference type="Google" id="ProtNLM"/>
    </source>
</evidence>
<organism evidence="3 4">
    <name type="scientific">Desulfuromonas versatilis</name>
    <dbReference type="NCBI Taxonomy" id="2802975"/>
    <lineage>
        <taxon>Bacteria</taxon>
        <taxon>Pseudomonadati</taxon>
        <taxon>Thermodesulfobacteriota</taxon>
        <taxon>Desulfuromonadia</taxon>
        <taxon>Desulfuromonadales</taxon>
        <taxon>Desulfuromonadaceae</taxon>
        <taxon>Desulfuromonas</taxon>
    </lineage>
</organism>
<protein>
    <recommendedName>
        <fullName evidence="5">MSHA biogenesis protein MshK</fullName>
    </recommendedName>
</protein>
<feature type="region of interest" description="Disordered" evidence="1">
    <location>
        <begin position="31"/>
        <end position="52"/>
    </location>
</feature>
<evidence type="ECO:0000256" key="2">
    <source>
        <dbReference type="SAM" id="SignalP"/>
    </source>
</evidence>
<evidence type="ECO:0000256" key="1">
    <source>
        <dbReference type="SAM" id="MobiDB-lite"/>
    </source>
</evidence>
<feature type="chain" id="PRO_5046261212" description="MSHA biogenesis protein MshK" evidence="2">
    <location>
        <begin position="24"/>
        <end position="126"/>
    </location>
</feature>
<dbReference type="Proteomes" id="UP001319827">
    <property type="component" value="Chromosome"/>
</dbReference>
<accession>A0ABM8HZ78</accession>
<keyword evidence="4" id="KW-1185">Reference proteome</keyword>
<keyword evidence="2" id="KW-0732">Signal</keyword>
<gene>
    <name evidence="3" type="ORF">DESUT3_34750</name>
</gene>